<name>A0ABD3IFM0_9MARC</name>
<evidence type="ECO:0000313" key="3">
    <source>
        <dbReference type="EMBL" id="KAL3702106.1"/>
    </source>
</evidence>
<dbReference type="Pfam" id="PF00078">
    <property type="entry name" value="RVT_1"/>
    <property type="match status" value="1"/>
</dbReference>
<dbReference type="InterPro" id="IPR000477">
    <property type="entry name" value="RT_dom"/>
</dbReference>
<dbReference type="InterPro" id="IPR043502">
    <property type="entry name" value="DNA/RNA_pol_sf"/>
</dbReference>
<dbReference type="Proteomes" id="UP001633002">
    <property type="component" value="Unassembled WGS sequence"/>
</dbReference>
<comment type="caution">
    <text evidence="3">The sequence shown here is derived from an EMBL/GenBank/DDBJ whole genome shotgun (WGS) entry which is preliminary data.</text>
</comment>
<feature type="domain" description="Reverse transcriptase" evidence="2">
    <location>
        <begin position="37"/>
        <end position="315"/>
    </location>
</feature>
<dbReference type="SUPFAM" id="SSF56672">
    <property type="entry name" value="DNA/RNA polymerases"/>
    <property type="match status" value="1"/>
</dbReference>
<dbReference type="CDD" id="cd01650">
    <property type="entry name" value="RT_nLTR_like"/>
    <property type="match status" value="1"/>
</dbReference>
<organism evidence="3 4">
    <name type="scientific">Riccia sorocarpa</name>
    <dbReference type="NCBI Taxonomy" id="122646"/>
    <lineage>
        <taxon>Eukaryota</taxon>
        <taxon>Viridiplantae</taxon>
        <taxon>Streptophyta</taxon>
        <taxon>Embryophyta</taxon>
        <taxon>Marchantiophyta</taxon>
        <taxon>Marchantiopsida</taxon>
        <taxon>Marchantiidae</taxon>
        <taxon>Marchantiales</taxon>
        <taxon>Ricciaceae</taxon>
        <taxon>Riccia</taxon>
    </lineage>
</organism>
<dbReference type="PANTHER" id="PTHR31635:SF196">
    <property type="entry name" value="REVERSE TRANSCRIPTASE DOMAIN-CONTAINING PROTEIN-RELATED"/>
    <property type="match status" value="1"/>
</dbReference>
<evidence type="ECO:0000256" key="1">
    <source>
        <dbReference type="SAM" id="MobiDB-lite"/>
    </source>
</evidence>
<feature type="region of interest" description="Disordered" evidence="1">
    <location>
        <begin position="877"/>
        <end position="909"/>
    </location>
</feature>
<evidence type="ECO:0000313" key="4">
    <source>
        <dbReference type="Proteomes" id="UP001633002"/>
    </source>
</evidence>
<dbReference type="PANTHER" id="PTHR31635">
    <property type="entry name" value="REVERSE TRANSCRIPTASE DOMAIN-CONTAINING PROTEIN-RELATED"/>
    <property type="match status" value="1"/>
</dbReference>
<reference evidence="3 4" key="1">
    <citation type="submission" date="2024-09" db="EMBL/GenBank/DDBJ databases">
        <title>Chromosome-scale assembly of Riccia sorocarpa.</title>
        <authorList>
            <person name="Paukszto L."/>
        </authorList>
    </citation>
    <scope>NUCLEOTIDE SEQUENCE [LARGE SCALE GENOMIC DNA]</scope>
    <source>
        <strain evidence="3">LP-2024</strain>
        <tissue evidence="3">Aerial parts of the thallus</tissue>
    </source>
</reference>
<feature type="compositionally biased region" description="Basic residues" evidence="1">
    <location>
        <begin position="889"/>
        <end position="899"/>
    </location>
</feature>
<sequence length="992" mass="114285">MKAKFSRESMNSLQLQDGTITKDKGIILSEVENFMTDLYTKQQQTPETRTAVIKMIPKTEDKERLKDWRPISLMSLTYKLIAKIVAERLKKLMPDLVDVQQAGFIKGRSIVSNLLGLELGNDWAKISDQSCMFLKLDFVKAYDRVEHHFLLRTLQQYGFSEDSMHIFKGLITKGKDKVHINQDFTTTFDIARGVRQGCPLAPYLLFALTTQILMDMVAEKQMQGIITGLRLPNNKQVLQQLYADDTGIFIQMEQQVFQATIQTLEDFERASGAKLNLSKTTIIPLGNGLTPTWLTDSSCTVATTHDHFRYLGLLTRVNILEHELLQDLHQKYTRKLSHWATKLLFWSERVLLAQTVLMALPNYILMAICMSTVGIKMLERVTKDFLWGKSTTGRAKKPLIGWATLTTKKHQGGLGWSQMVETADAFLLKNAVKILHQQNEDWICLAEAIIKLSITRSNHVNDIKQWTCSQAMLGLKTIRTPLSTTLDRLLKTWFSVKKKLSWTPEGGSYPRQASLRFIHNLLLQTDTVDKEEGSALLALFKKAKIHNTMQIVDADGQRTTLTNFCQLNQVLITAASQTGLDKFETLLPYEDAADIQWHNAQGWRWEGMQTPAKGPWSLSTSQWRKLVHKHHDDTKNLNTRWELNDKAECWRQRWVNLWTGGATNRTKIRFWRFMRKGYFTNSKALSWGLDSGICKRCDMEIESFCHAIWTCPRILERQKWVSWLLFDEAERATSVHTGESVIRVVDKVLQCHIQSQAQILLLLTTWRTNWAERNQAQFQGEKTYRGIRVFRNEVQHEIEALLRAQRLSEKQSDKLHLAEQTTAYWQIETTRWFHGAAKRNPQATPTTPNATRLDTTGELVFDNATGWSEEAMIHWETSHTADDTDRPRQPHRRGTRRARTPTPDRPDHHLWTWPTINRLHDLLLAEVQTGAPLEDNTRDTRAPRLPLLSIRPRTRENESNHDTWRTLNSAEDLLTELVGHHHSVTVEDTSTA</sequence>
<accession>A0ABD3IFM0</accession>
<dbReference type="EMBL" id="JBJQOH010000001">
    <property type="protein sequence ID" value="KAL3702106.1"/>
    <property type="molecule type" value="Genomic_DNA"/>
</dbReference>
<evidence type="ECO:0000259" key="2">
    <source>
        <dbReference type="PROSITE" id="PS50878"/>
    </source>
</evidence>
<keyword evidence="4" id="KW-1185">Reference proteome</keyword>
<dbReference type="PROSITE" id="PS50878">
    <property type="entry name" value="RT_POL"/>
    <property type="match status" value="1"/>
</dbReference>
<proteinExistence type="predicted"/>
<feature type="compositionally biased region" description="Basic and acidic residues" evidence="1">
    <location>
        <begin position="877"/>
        <end position="888"/>
    </location>
</feature>
<dbReference type="AlphaFoldDB" id="A0ABD3IFM0"/>
<gene>
    <name evidence="3" type="ORF">R1sor_020128</name>
</gene>
<protein>
    <recommendedName>
        <fullName evidence="2">Reverse transcriptase domain-containing protein</fullName>
    </recommendedName>
</protein>